<organism evidence="2 3">
    <name type="scientific">Aerophobetes bacterium</name>
    <dbReference type="NCBI Taxonomy" id="2030807"/>
    <lineage>
        <taxon>Bacteria</taxon>
        <taxon>Candidatus Aerophobota</taxon>
    </lineage>
</organism>
<evidence type="ECO:0000313" key="2">
    <source>
        <dbReference type="EMBL" id="PCI95360.1"/>
    </source>
</evidence>
<dbReference type="Proteomes" id="UP000217838">
    <property type="component" value="Unassembled WGS sequence"/>
</dbReference>
<feature type="region of interest" description="Disordered" evidence="1">
    <location>
        <begin position="1"/>
        <end position="24"/>
    </location>
</feature>
<protein>
    <submittedName>
        <fullName evidence="2">Uncharacterized protein</fullName>
    </submittedName>
</protein>
<reference evidence="3" key="1">
    <citation type="submission" date="2017-08" db="EMBL/GenBank/DDBJ databases">
        <title>A dynamic microbial community with high functional redundancy inhabits the cold, oxic subseafloor aquifer.</title>
        <authorList>
            <person name="Tully B.J."/>
            <person name="Wheat C.G."/>
            <person name="Glazer B.T."/>
            <person name="Huber J.A."/>
        </authorList>
    </citation>
    <scope>NUCLEOTIDE SEQUENCE [LARGE SCALE GENOMIC DNA]</scope>
</reference>
<proteinExistence type="predicted"/>
<evidence type="ECO:0000256" key="1">
    <source>
        <dbReference type="SAM" id="MobiDB-lite"/>
    </source>
</evidence>
<dbReference type="EMBL" id="NVUU01000022">
    <property type="protein sequence ID" value="PCI95360.1"/>
    <property type="molecule type" value="Genomic_DNA"/>
</dbReference>
<accession>A0A2A4YL70</accession>
<gene>
    <name evidence="2" type="ORF">COB11_02470</name>
</gene>
<name>A0A2A4YL70_UNCAE</name>
<dbReference type="AlphaFoldDB" id="A0A2A4YL70"/>
<sequence>MNFLTRKTVPGTTKEYPKDHNPSSRRDVLATVRNMGSKYVTTTFRGREVNTRAMGPYARTQGNVKHAVAKQFPKSSSFANAAKFTAKAAVVVLGVALALKGAEVLYNATDMPSISKAFESIRLSSIPESVSTFASDAYTLATDNSLTRGVSDAVSGTFNAVDQYLLPPVVSKSIKMVANTVLHPIESATGAIDMALDNPVARGIGYVGSGVYNIVDNPVTRFACNWTVVPAYDLTTFLVDGGLNLGWSATKGIANIGWSITKGTANFTWDNPVLNFGKSMVSGTASFIAETFVPPGLRNPFSSL</sequence>
<feature type="compositionally biased region" description="Basic and acidic residues" evidence="1">
    <location>
        <begin position="15"/>
        <end position="24"/>
    </location>
</feature>
<evidence type="ECO:0000313" key="3">
    <source>
        <dbReference type="Proteomes" id="UP000217838"/>
    </source>
</evidence>
<comment type="caution">
    <text evidence="2">The sequence shown here is derived from an EMBL/GenBank/DDBJ whole genome shotgun (WGS) entry which is preliminary data.</text>
</comment>